<dbReference type="PROSITE" id="PS51986">
    <property type="entry name" value="GS_BETA_GRASP"/>
    <property type="match status" value="1"/>
</dbReference>
<keyword evidence="3" id="KW-0436">Ligase</keyword>
<evidence type="ECO:0000256" key="3">
    <source>
        <dbReference type="ARBA" id="ARBA00022598"/>
    </source>
</evidence>
<dbReference type="Proteomes" id="UP000782312">
    <property type="component" value="Unassembled WGS sequence"/>
</dbReference>
<dbReference type="AlphaFoldDB" id="A0A932I4C8"/>
<evidence type="ECO:0000256" key="1">
    <source>
        <dbReference type="ARBA" id="ARBA00001946"/>
    </source>
</evidence>
<keyword evidence="4" id="KW-0479">Metal-binding</keyword>
<comment type="cofactor">
    <cofactor evidence="1">
        <name>Mg(2+)</name>
        <dbReference type="ChEBI" id="CHEBI:18420"/>
    </cofactor>
</comment>
<proteinExistence type="inferred from homology"/>
<dbReference type="FunFam" id="3.30.590.10:FF:000003">
    <property type="entry name" value="Glutamine synthetase 2"/>
    <property type="match status" value="1"/>
</dbReference>
<dbReference type="PANTHER" id="PTHR43785:SF12">
    <property type="entry name" value="TYPE-1 GLUTAMINE SYNTHETASE 2"/>
    <property type="match status" value="1"/>
</dbReference>
<dbReference type="GO" id="GO:0005524">
    <property type="term" value="F:ATP binding"/>
    <property type="evidence" value="ECO:0007669"/>
    <property type="project" value="UniProtKB-KW"/>
</dbReference>
<dbReference type="Pfam" id="PF03951">
    <property type="entry name" value="Gln-synt_N"/>
    <property type="match status" value="1"/>
</dbReference>
<evidence type="ECO:0000256" key="5">
    <source>
        <dbReference type="ARBA" id="ARBA00022741"/>
    </source>
</evidence>
<dbReference type="InterPro" id="IPR008146">
    <property type="entry name" value="Gln_synth_cat_dom"/>
</dbReference>
<evidence type="ECO:0000256" key="2">
    <source>
        <dbReference type="ARBA" id="ARBA00009897"/>
    </source>
</evidence>
<dbReference type="Pfam" id="PF00120">
    <property type="entry name" value="Gln-synt_C"/>
    <property type="match status" value="1"/>
</dbReference>
<protein>
    <submittedName>
        <fullName evidence="12">Glutamine synthetase</fullName>
    </submittedName>
</protein>
<dbReference type="PROSITE" id="PS51987">
    <property type="entry name" value="GS_CATALYTIC"/>
    <property type="match status" value="1"/>
</dbReference>
<dbReference type="GO" id="GO:0004356">
    <property type="term" value="F:glutamine synthetase activity"/>
    <property type="evidence" value="ECO:0007669"/>
    <property type="project" value="InterPro"/>
</dbReference>
<name>A0A932I4C8_UNCTE</name>
<comment type="similarity">
    <text evidence="2 8 9">Belongs to the glutamine synthetase family.</text>
</comment>
<keyword evidence="6" id="KW-0067">ATP-binding</keyword>
<dbReference type="SUPFAM" id="SSF55931">
    <property type="entry name" value="Glutamine synthetase/guanido kinase"/>
    <property type="match status" value="1"/>
</dbReference>
<dbReference type="SMART" id="SM01230">
    <property type="entry name" value="Gln-synt_C"/>
    <property type="match status" value="1"/>
</dbReference>
<organism evidence="12 13">
    <name type="scientific">Tectimicrobiota bacterium</name>
    <dbReference type="NCBI Taxonomy" id="2528274"/>
    <lineage>
        <taxon>Bacteria</taxon>
        <taxon>Pseudomonadati</taxon>
        <taxon>Nitrospinota/Tectimicrobiota group</taxon>
        <taxon>Candidatus Tectimicrobiota</taxon>
    </lineage>
</organism>
<evidence type="ECO:0000256" key="6">
    <source>
        <dbReference type="ARBA" id="ARBA00022840"/>
    </source>
</evidence>
<dbReference type="InterPro" id="IPR008147">
    <property type="entry name" value="Gln_synt_N"/>
</dbReference>
<dbReference type="InterPro" id="IPR014746">
    <property type="entry name" value="Gln_synth/guanido_kin_cat_dom"/>
</dbReference>
<evidence type="ECO:0000259" key="11">
    <source>
        <dbReference type="PROSITE" id="PS51987"/>
    </source>
</evidence>
<feature type="domain" description="GS beta-grasp" evidence="10">
    <location>
        <begin position="16"/>
        <end position="102"/>
    </location>
</feature>
<evidence type="ECO:0000256" key="8">
    <source>
        <dbReference type="PROSITE-ProRule" id="PRU01330"/>
    </source>
</evidence>
<accession>A0A932I4C8</accession>
<evidence type="ECO:0000256" key="9">
    <source>
        <dbReference type="RuleBase" id="RU000384"/>
    </source>
</evidence>
<gene>
    <name evidence="12" type="ORF">HYZ11_18115</name>
</gene>
<dbReference type="PROSITE" id="PS00181">
    <property type="entry name" value="GLNA_ATP"/>
    <property type="match status" value="1"/>
</dbReference>
<dbReference type="Gene3D" id="3.30.590.10">
    <property type="entry name" value="Glutamine synthetase/guanido kinase, catalytic domain"/>
    <property type="match status" value="1"/>
</dbReference>
<sequence>MQDRDKEFVLNQARELDVRFIRMWFTDILGFLKSFAITIEELETALYEGHLFDGSAIEGFARIEESDMFAVPDPTTFCVLPWRPRDGGAVARMFCHINLPDGTPYPGEPRYVLRRTLEGAAAKGYTFYVGLEFEHYYFQSSETPLKKLDRGTYFDLTPLDVASDMRRDTVLTLEAMGIGVEYSHHEAGPSQHEIDLRYGDALTMADNAMTYRLVVKEVAIRHGVYATFMPKPLPDANGSGMHTHLSLFQGRENLFYDAKKKDGLSDQCLSFIAGMLKHVPEITLVLNQWVNSYKRLVPGYEAPVYLSWAHKNRSDLIRIPSNRKGRTQDTRLELRSPDPACNPYLAFACILAAGMEGIEMGYPPVPPVEENVFKLSPSERERRGIQALPGDLNEAIKLAERSELLRRVFGEPLFGKFIENKKLEWERYRAHVTDYELGAYLPLL</sequence>
<dbReference type="GO" id="GO:0046872">
    <property type="term" value="F:metal ion binding"/>
    <property type="evidence" value="ECO:0007669"/>
    <property type="project" value="UniProtKB-KW"/>
</dbReference>
<evidence type="ECO:0000259" key="10">
    <source>
        <dbReference type="PROSITE" id="PS51986"/>
    </source>
</evidence>
<reference evidence="12" key="1">
    <citation type="submission" date="2020-07" db="EMBL/GenBank/DDBJ databases">
        <title>Huge and variable diversity of episymbiotic CPR bacteria and DPANN archaea in groundwater ecosystems.</title>
        <authorList>
            <person name="He C.Y."/>
            <person name="Keren R."/>
            <person name="Whittaker M."/>
            <person name="Farag I.F."/>
            <person name="Doudna J."/>
            <person name="Cate J.H.D."/>
            <person name="Banfield J.F."/>
        </authorList>
    </citation>
    <scope>NUCLEOTIDE SEQUENCE</scope>
    <source>
        <strain evidence="12">NC_groundwater_763_Ag_S-0.2um_68_21</strain>
    </source>
</reference>
<dbReference type="PANTHER" id="PTHR43785">
    <property type="entry name" value="GAMMA-GLUTAMYLPUTRESCINE SYNTHETASE"/>
    <property type="match status" value="1"/>
</dbReference>
<dbReference type="SUPFAM" id="SSF54368">
    <property type="entry name" value="Glutamine synthetase, N-terminal domain"/>
    <property type="match status" value="1"/>
</dbReference>
<dbReference type="EMBL" id="JACPUR010000041">
    <property type="protein sequence ID" value="MBI3129527.1"/>
    <property type="molecule type" value="Genomic_DNA"/>
</dbReference>
<keyword evidence="7" id="KW-0460">Magnesium</keyword>
<comment type="caution">
    <text evidence="12">The sequence shown here is derived from an EMBL/GenBank/DDBJ whole genome shotgun (WGS) entry which is preliminary data.</text>
</comment>
<evidence type="ECO:0000256" key="4">
    <source>
        <dbReference type="ARBA" id="ARBA00022723"/>
    </source>
</evidence>
<feature type="domain" description="GS catalytic" evidence="11">
    <location>
        <begin position="109"/>
        <end position="444"/>
    </location>
</feature>
<evidence type="ECO:0000313" key="13">
    <source>
        <dbReference type="Proteomes" id="UP000782312"/>
    </source>
</evidence>
<dbReference type="GO" id="GO:0006542">
    <property type="term" value="P:glutamine biosynthetic process"/>
    <property type="evidence" value="ECO:0007669"/>
    <property type="project" value="InterPro"/>
</dbReference>
<evidence type="ECO:0000313" key="12">
    <source>
        <dbReference type="EMBL" id="MBI3129527.1"/>
    </source>
</evidence>
<keyword evidence="5" id="KW-0547">Nucleotide-binding</keyword>
<dbReference type="Gene3D" id="3.10.20.70">
    <property type="entry name" value="Glutamine synthetase, N-terminal domain"/>
    <property type="match status" value="1"/>
</dbReference>
<dbReference type="InterPro" id="IPR036651">
    <property type="entry name" value="Gln_synt_N_sf"/>
</dbReference>
<evidence type="ECO:0000256" key="7">
    <source>
        <dbReference type="ARBA" id="ARBA00022842"/>
    </source>
</evidence>
<dbReference type="InterPro" id="IPR027303">
    <property type="entry name" value="Gln_synth_gly_rich_site"/>
</dbReference>